<keyword evidence="1" id="KW-0479">Metal-binding</keyword>
<comment type="caution">
    <text evidence="4">The sequence shown here is derived from an EMBL/GenBank/DDBJ whole genome shotgun (WGS) entry which is preliminary data.</text>
</comment>
<dbReference type="GO" id="GO:0008270">
    <property type="term" value="F:zinc ion binding"/>
    <property type="evidence" value="ECO:0007669"/>
    <property type="project" value="UniProtKB-KW"/>
</dbReference>
<dbReference type="SMART" id="SM00184">
    <property type="entry name" value="RING"/>
    <property type="match status" value="1"/>
</dbReference>
<evidence type="ECO:0000313" key="4">
    <source>
        <dbReference type="EMBL" id="KAK0612167.1"/>
    </source>
</evidence>
<keyword evidence="1" id="KW-0863">Zinc-finger</keyword>
<proteinExistence type="predicted"/>
<accession>A0AA39TTN0</accession>
<sequence length="532" mass="60581">MESQRKDAAGMRFPTPNYHRAPSNTTPLPGIGPGTRLPAPEYDPNSFMFSESTAATDTPYPHHTIPAVRPKPTAATDRRFTDTEYKTLVYTYCKWVRILARYPQAEYEERLGRLSPIKAMIGRRCAAIDYMPAHWHEFIRFYTAEYDKVVALYSECGHLVRMCPNDVRDQLLAELPPIKAKMDAACPTTGYNPISLMNPQRAAATNTQCSTPTYQAPTTTGAQFNGRISTQPPNPAYDRLVSLVSQRPTPEYDRLFEMVQSGVATSHPSNNRFDQQTLADLPSTSAPIDPPKRPIVDLWRDVKPHVLNPEPHPAPIIQCGICWDNINIRYVSPPSDGRAHDAELLPCGHIFHAQCWVAYRKSPSCPTYARCPTCNFELKFHECQHAIQPENLSRLFTRSGTLGQRRGTPDKDVRRCASLMPVTTTEGKEDEFYTFREPFIKTTKWCILCTDCFPAGGRTRLRFRVDHSVETWGRGPYWPTLSYNERKRLRYPELAMYLVLEQERQRQRMEEDVKKGDVKEGGMEGDIKEGDV</sequence>
<feature type="region of interest" description="Disordered" evidence="2">
    <location>
        <begin position="509"/>
        <end position="532"/>
    </location>
</feature>
<dbReference type="Proteomes" id="UP001175000">
    <property type="component" value="Unassembled WGS sequence"/>
</dbReference>
<dbReference type="PROSITE" id="PS50089">
    <property type="entry name" value="ZF_RING_2"/>
    <property type="match status" value="1"/>
</dbReference>
<feature type="region of interest" description="Disordered" evidence="2">
    <location>
        <begin position="1"/>
        <end position="29"/>
    </location>
</feature>
<evidence type="ECO:0000313" key="5">
    <source>
        <dbReference type="Proteomes" id="UP001175000"/>
    </source>
</evidence>
<protein>
    <recommendedName>
        <fullName evidence="3">RING-type domain-containing protein</fullName>
    </recommendedName>
</protein>
<dbReference type="Gene3D" id="3.30.40.10">
    <property type="entry name" value="Zinc/RING finger domain, C3HC4 (zinc finger)"/>
    <property type="match status" value="1"/>
</dbReference>
<evidence type="ECO:0000256" key="1">
    <source>
        <dbReference type="PROSITE-ProRule" id="PRU00175"/>
    </source>
</evidence>
<keyword evidence="1" id="KW-0862">Zinc</keyword>
<keyword evidence="5" id="KW-1185">Reference proteome</keyword>
<dbReference type="InterPro" id="IPR013083">
    <property type="entry name" value="Znf_RING/FYVE/PHD"/>
</dbReference>
<feature type="domain" description="RING-type" evidence="3">
    <location>
        <begin position="319"/>
        <end position="375"/>
    </location>
</feature>
<evidence type="ECO:0000256" key="2">
    <source>
        <dbReference type="SAM" id="MobiDB-lite"/>
    </source>
</evidence>
<dbReference type="CDD" id="cd16448">
    <property type="entry name" value="RING-H2"/>
    <property type="match status" value="1"/>
</dbReference>
<organism evidence="4 5">
    <name type="scientific">Immersiella caudata</name>
    <dbReference type="NCBI Taxonomy" id="314043"/>
    <lineage>
        <taxon>Eukaryota</taxon>
        <taxon>Fungi</taxon>
        <taxon>Dikarya</taxon>
        <taxon>Ascomycota</taxon>
        <taxon>Pezizomycotina</taxon>
        <taxon>Sordariomycetes</taxon>
        <taxon>Sordariomycetidae</taxon>
        <taxon>Sordariales</taxon>
        <taxon>Lasiosphaeriaceae</taxon>
        <taxon>Immersiella</taxon>
    </lineage>
</organism>
<dbReference type="AlphaFoldDB" id="A0AA39TTN0"/>
<reference evidence="4" key="1">
    <citation type="submission" date="2023-06" db="EMBL/GenBank/DDBJ databases">
        <title>Genome-scale phylogeny and comparative genomics of the fungal order Sordariales.</title>
        <authorList>
            <consortium name="Lawrence Berkeley National Laboratory"/>
            <person name="Hensen N."/>
            <person name="Bonometti L."/>
            <person name="Westerberg I."/>
            <person name="Brannstrom I.O."/>
            <person name="Guillou S."/>
            <person name="Cros-Aarteil S."/>
            <person name="Calhoun S."/>
            <person name="Haridas S."/>
            <person name="Kuo A."/>
            <person name="Mondo S."/>
            <person name="Pangilinan J."/>
            <person name="Riley R."/>
            <person name="Labutti K."/>
            <person name="Andreopoulos B."/>
            <person name="Lipzen A."/>
            <person name="Chen C."/>
            <person name="Yanf M."/>
            <person name="Daum C."/>
            <person name="Ng V."/>
            <person name="Clum A."/>
            <person name="Steindorff A."/>
            <person name="Ohm R."/>
            <person name="Martin F."/>
            <person name="Silar P."/>
            <person name="Natvig D."/>
            <person name="Lalanne C."/>
            <person name="Gautier V."/>
            <person name="Ament-Velasquez S.L."/>
            <person name="Kruys A."/>
            <person name="Hutchinson M.I."/>
            <person name="Powell A.J."/>
            <person name="Barry K."/>
            <person name="Miller A.N."/>
            <person name="Grigoriev I.V."/>
            <person name="Debuchy R."/>
            <person name="Gladieux P."/>
            <person name="Thoren M.H."/>
            <person name="Johannesson H."/>
        </authorList>
    </citation>
    <scope>NUCLEOTIDE SEQUENCE</scope>
    <source>
        <strain evidence="4">CBS 606.72</strain>
    </source>
</reference>
<dbReference type="SUPFAM" id="SSF57850">
    <property type="entry name" value="RING/U-box"/>
    <property type="match status" value="1"/>
</dbReference>
<dbReference type="EMBL" id="JAULSU010000007">
    <property type="protein sequence ID" value="KAK0612167.1"/>
    <property type="molecule type" value="Genomic_DNA"/>
</dbReference>
<name>A0AA39TTN0_9PEZI</name>
<gene>
    <name evidence="4" type="ORF">B0T14DRAFT_501094</name>
</gene>
<evidence type="ECO:0000259" key="3">
    <source>
        <dbReference type="PROSITE" id="PS50089"/>
    </source>
</evidence>
<dbReference type="InterPro" id="IPR001841">
    <property type="entry name" value="Znf_RING"/>
</dbReference>